<evidence type="ECO:0000313" key="1">
    <source>
        <dbReference type="EMBL" id="ADG92965.1"/>
    </source>
</evidence>
<dbReference type="EMBL" id="CP001999">
    <property type="protein sequence ID" value="ADG92965.1"/>
    <property type="molecule type" value="Genomic_DNA"/>
</dbReference>
<name>D5V4R0_ARCNC</name>
<gene>
    <name evidence="1" type="ordered locus">Arnit_1307</name>
</gene>
<dbReference type="KEGG" id="ant:Arnit_1307"/>
<dbReference type="HOGENOM" id="CLU_2931061_0_0_7"/>
<dbReference type="STRING" id="572480.Arnit_1307"/>
<proteinExistence type="predicted"/>
<dbReference type="OrthoDB" id="9931841at2"/>
<reference evidence="1 2" key="1">
    <citation type="journal article" date="2010" name="Stand. Genomic Sci.">
        <title>Complete genome sequence of Arcobacter nitrofigilis type strain (CI).</title>
        <authorList>
            <person name="Pati A."/>
            <person name="Gronow S."/>
            <person name="Lapidus A."/>
            <person name="Copeland A."/>
            <person name="Glavina Del Rio T."/>
            <person name="Nolan M."/>
            <person name="Lucas S."/>
            <person name="Tice H."/>
            <person name="Cheng J.F."/>
            <person name="Han C."/>
            <person name="Chertkov O."/>
            <person name="Bruce D."/>
            <person name="Tapia R."/>
            <person name="Goodwin L."/>
            <person name="Pitluck S."/>
            <person name="Liolios K."/>
            <person name="Ivanova N."/>
            <person name="Mavromatis K."/>
            <person name="Chen A."/>
            <person name="Palaniappan K."/>
            <person name="Land M."/>
            <person name="Hauser L."/>
            <person name="Chang Y.J."/>
            <person name="Jeffries C.D."/>
            <person name="Detter J.C."/>
            <person name="Rohde M."/>
            <person name="Goker M."/>
            <person name="Bristow J."/>
            <person name="Eisen J.A."/>
            <person name="Markowitz V."/>
            <person name="Hugenholtz P."/>
            <person name="Klenk H.P."/>
            <person name="Kyrpides N.C."/>
        </authorList>
    </citation>
    <scope>NUCLEOTIDE SEQUENCE [LARGE SCALE GENOMIC DNA]</scope>
    <source>
        <strain evidence="2">ATCC 33309 / DSM 7299 / CCUG 15893 / LMG 7604 / NCTC 12251 / CI</strain>
    </source>
</reference>
<dbReference type="Proteomes" id="UP000000939">
    <property type="component" value="Chromosome"/>
</dbReference>
<keyword evidence="2" id="KW-1185">Reference proteome</keyword>
<evidence type="ECO:0000313" key="2">
    <source>
        <dbReference type="Proteomes" id="UP000000939"/>
    </source>
</evidence>
<dbReference type="AlphaFoldDB" id="D5V4R0"/>
<protein>
    <submittedName>
        <fullName evidence="1">Uncharacterized protein</fullName>
    </submittedName>
</protein>
<dbReference type="RefSeq" id="WP_013135110.1">
    <property type="nucleotide sequence ID" value="NC_014166.1"/>
</dbReference>
<organism evidence="1 2">
    <name type="scientific">Arcobacter nitrofigilis (strain ATCC 33309 / DSM 7299 / CCUG 15893 / LMG 7604 / NCTC 12251 / CI)</name>
    <name type="common">Campylobacter nitrofigilis</name>
    <dbReference type="NCBI Taxonomy" id="572480"/>
    <lineage>
        <taxon>Bacteria</taxon>
        <taxon>Pseudomonadati</taxon>
        <taxon>Campylobacterota</taxon>
        <taxon>Epsilonproteobacteria</taxon>
        <taxon>Campylobacterales</taxon>
        <taxon>Arcobacteraceae</taxon>
        <taxon>Arcobacter</taxon>
    </lineage>
</organism>
<sequence>MIKKIFRIIKSVLIKEKTFPCIVWDGKKMSYPHLTNKQIKEIEESPKYEGWSVIINEDVI</sequence>
<accession>D5V4R0</accession>